<reference evidence="3" key="1">
    <citation type="thesis" date="2020" institute="ProQuest LLC" country="789 East Eisenhower Parkway, Ann Arbor, MI, USA">
        <title>Comparative Genomics and Chromosome Evolution.</title>
        <authorList>
            <person name="Mudd A.B."/>
        </authorList>
    </citation>
    <scope>NUCLEOTIDE SEQUENCE</scope>
    <source>
        <strain evidence="3">237g6f4</strain>
        <tissue evidence="3">Blood</tissue>
    </source>
</reference>
<feature type="region of interest" description="Disordered" evidence="2">
    <location>
        <begin position="134"/>
        <end position="169"/>
    </location>
</feature>
<keyword evidence="4" id="KW-1185">Reference proteome</keyword>
<sequence>MSYLSPGYGTSLLCVHEVFPAVQAAETAVSRNPRFVEAWQTLGRAQLGLGEISMAVRSFQIGIHLCPSNTELWEEDLNWARKLLQQKKEAEALERNQGDFSIEQALIPDYDFEGDEVVAACDAISRLQKATAAGDKKVVVSSSGTVTDQEPKKDNASTSDDPTVFTKAR</sequence>
<organism evidence="3 4">
    <name type="scientific">Engystomops pustulosus</name>
    <name type="common">Tungara frog</name>
    <name type="synonym">Physalaemus pustulosus</name>
    <dbReference type="NCBI Taxonomy" id="76066"/>
    <lineage>
        <taxon>Eukaryota</taxon>
        <taxon>Metazoa</taxon>
        <taxon>Chordata</taxon>
        <taxon>Craniata</taxon>
        <taxon>Vertebrata</taxon>
        <taxon>Euteleostomi</taxon>
        <taxon>Amphibia</taxon>
        <taxon>Batrachia</taxon>
        <taxon>Anura</taxon>
        <taxon>Neobatrachia</taxon>
        <taxon>Hyloidea</taxon>
        <taxon>Leptodactylidae</taxon>
        <taxon>Leiuperinae</taxon>
        <taxon>Engystomops</taxon>
    </lineage>
</organism>
<dbReference type="AlphaFoldDB" id="A0AAV7DP86"/>
<dbReference type="SUPFAM" id="SSF48452">
    <property type="entry name" value="TPR-like"/>
    <property type="match status" value="1"/>
</dbReference>
<proteinExistence type="predicted"/>
<gene>
    <name evidence="3" type="ORF">GDO81_002837</name>
</gene>
<name>A0AAV7DP86_ENGPU</name>
<dbReference type="PANTHER" id="PTHR15544:SF0">
    <property type="entry name" value="TETRATRICOPEPTIDE REPEAT PROTEIN 33"/>
    <property type="match status" value="1"/>
</dbReference>
<evidence type="ECO:0000313" key="3">
    <source>
        <dbReference type="EMBL" id="KAG8599006.1"/>
    </source>
</evidence>
<dbReference type="PROSITE" id="PS50005">
    <property type="entry name" value="TPR"/>
    <property type="match status" value="1"/>
</dbReference>
<feature type="compositionally biased region" description="Low complexity" evidence="2">
    <location>
        <begin position="139"/>
        <end position="148"/>
    </location>
</feature>
<evidence type="ECO:0000256" key="1">
    <source>
        <dbReference type="PROSITE-ProRule" id="PRU00339"/>
    </source>
</evidence>
<keyword evidence="1" id="KW-0802">TPR repeat</keyword>
<dbReference type="EMBL" id="WNYA01000001">
    <property type="protein sequence ID" value="KAG8599006.1"/>
    <property type="molecule type" value="Genomic_DNA"/>
</dbReference>
<accession>A0AAV7DP86</accession>
<comment type="caution">
    <text evidence="3">The sequence shown here is derived from an EMBL/GenBank/DDBJ whole genome shotgun (WGS) entry which is preliminary data.</text>
</comment>
<feature type="repeat" description="TPR" evidence="1">
    <location>
        <begin position="36"/>
        <end position="69"/>
    </location>
</feature>
<dbReference type="InterPro" id="IPR011990">
    <property type="entry name" value="TPR-like_helical_dom_sf"/>
</dbReference>
<evidence type="ECO:0000256" key="2">
    <source>
        <dbReference type="SAM" id="MobiDB-lite"/>
    </source>
</evidence>
<dbReference type="Proteomes" id="UP000824782">
    <property type="component" value="Unassembled WGS sequence"/>
</dbReference>
<dbReference type="InterPro" id="IPR052658">
    <property type="entry name" value="TPR-containing"/>
</dbReference>
<evidence type="ECO:0000313" key="4">
    <source>
        <dbReference type="Proteomes" id="UP000824782"/>
    </source>
</evidence>
<protein>
    <recommendedName>
        <fullName evidence="5">Tetratricopeptide repeat protein 33</fullName>
    </recommendedName>
</protein>
<dbReference type="PANTHER" id="PTHR15544">
    <property type="entry name" value="OSMOSIS RESPONSIVE FACTOR"/>
    <property type="match status" value="1"/>
</dbReference>
<dbReference type="InterPro" id="IPR019734">
    <property type="entry name" value="TPR_rpt"/>
</dbReference>
<evidence type="ECO:0008006" key="5">
    <source>
        <dbReference type="Google" id="ProtNLM"/>
    </source>
</evidence>
<dbReference type="Gene3D" id="1.25.40.10">
    <property type="entry name" value="Tetratricopeptide repeat domain"/>
    <property type="match status" value="1"/>
</dbReference>